<organism evidence="1">
    <name type="scientific">hydrothermal vent metagenome</name>
    <dbReference type="NCBI Taxonomy" id="652676"/>
    <lineage>
        <taxon>unclassified sequences</taxon>
        <taxon>metagenomes</taxon>
        <taxon>ecological metagenomes</taxon>
    </lineage>
</organism>
<protein>
    <submittedName>
        <fullName evidence="1">Uncharacterized protein</fullName>
    </submittedName>
</protein>
<accession>A0A3B0V1E9</accession>
<dbReference type="EMBL" id="UOEU01000268">
    <property type="protein sequence ID" value="VAW31657.1"/>
    <property type="molecule type" value="Genomic_DNA"/>
</dbReference>
<proteinExistence type="predicted"/>
<name>A0A3B0V1E9_9ZZZZ</name>
<dbReference type="AlphaFoldDB" id="A0A3B0V1E9"/>
<gene>
    <name evidence="1" type="ORF">MNBD_CHLOROFLEXI01-5248</name>
</gene>
<feature type="non-terminal residue" evidence="1">
    <location>
        <position position="1"/>
    </location>
</feature>
<reference evidence="1" key="1">
    <citation type="submission" date="2018-06" db="EMBL/GenBank/DDBJ databases">
        <authorList>
            <person name="Zhirakovskaya E."/>
        </authorList>
    </citation>
    <scope>NUCLEOTIDE SEQUENCE</scope>
</reference>
<sequence length="80" mass="9232">EPRRVACLLLASCLAYLWMIYLGVTVKADEKKRCLIDRTDRVDKSLFRLGIDWLNYALNHGLPFDVAFYLPPAFLISSVR</sequence>
<evidence type="ECO:0000313" key="1">
    <source>
        <dbReference type="EMBL" id="VAW31657.1"/>
    </source>
</evidence>